<evidence type="ECO:0000259" key="1">
    <source>
        <dbReference type="Pfam" id="PF04151"/>
    </source>
</evidence>
<dbReference type="Pfam" id="PF04151">
    <property type="entry name" value="PPC"/>
    <property type="match status" value="4"/>
</dbReference>
<dbReference type="eggNOG" id="COG2834">
    <property type="taxonomic scope" value="Bacteria"/>
</dbReference>
<feature type="domain" description="Peptidase C-terminal archaeal/bacterial" evidence="1">
    <location>
        <begin position="1198"/>
        <end position="1270"/>
    </location>
</feature>
<sequence>MAQQIITTEELLSVISGQDLATIVVEYSTEDPLNSPARGLGFKLHYDSSQLQFEDFSDVFTFGAQPQDFTQLAPQDDRNDLDNNPQTDQVISFLYADPDVFSNPSATLDWPLADNNIDSLPVSLFAVNFDSSNLETETVVNFTLSQVQEGFDNQRNEILSTTTVVPDNSNQPRQLVIPELTTPTVQANQDFEVNLAYEIENLNPEITARGLNFRLHYNSEQVAFQELTTVFDFGGQGLEETQDQEDTQDFDGDSSTDRILTFLYSDPQIFSNPNAELNWPLNESNTTAEDLPLDLVTVNFEALGRFDRSTLNLTLAQVQEGFDNQRNEILSTTTIIPDNSNQPRQLVIPELTTPTVQANQDFEVNLAYDIENLNPEITARGLNFRLHYNSEQVAFQELTTVFDFGGQGLEETQDQEDTQDFDGDSSTDRILTFLYSDPQIFSNPNAELNWPLNESNTTAEDLPLDLVTVNFEALGRFDRSTLNLTLAQVQEGFDNQRNELVNSLEIEAVLGNPPIVENFLDNITLTQGELPDPINLFDTFEDTEDDDANLTYTVVENTNSELVETALDTESGELNLIPATAAGSSEITIEATDSQGLRVRETFTLTINRQNGKPSINAPLNEITLTQGENLDPINLFDTFQDDQDTDEELKLTANSSNKNLVRTALDSNTGRLFLQFPSTRTGSSEITVSAVDSSGLTTTETFTVTVNPSGEAISLEENNDTLETASTPQLSPDTPNLNLAGEIGDNNFGDQDIDLYRLELQKGDQLTADINTDDNSSFDSFLRLFDSFGQEVERNDDSQQGENDSLLEFSADTSQTYYIGVSGFGNDQYNPNLENSGSKGDTGSYNLALTLTSTASETPNDTISQAIATSALIQENGQFQQPGFLGDNSTLNNPNLDVDFYEIQLTQGETATIDIDTTENSPLNPILRIFNATGGNVPNGFNDNAKAPGEQLGNDPYLEFTAPFSGSYYVGVSDQANDLYSPYNPESGQSPGATGAYAINITQDVSREDSPPEASPNDTLDTATALLVGDEIQGNIGDRTEFVTVPGLDVDVYTLTLEADQAIRINLNRTSQLDPILRFFNSEGEEIAFNDDIGSSDNALLELTIPETGDYYIGVSGFGNENYDVTTAGSGKSFASTGSYQLIISDQQPEILEAGEEEENDTLDTATATSLTADSLGSLKQTNAIGNNPNLEEAGLDVDIFQVELDTNTRLTAEINTENFNSEFDSLLRVFNSEGEQLDFNDDESSDSLDSQLEFIPTVAGTYYVGVSGLGNENYNPKTVSSGNAGRIGDYEIELRLNEVTPQENPTNETPETASQVNLTNNRFSTNGVIGDNTNVEVDRDFYEIDLEQGSILNIRVNGDNLESFVRLFNSKDEEIPLEYEAGDFPHPSLNLTIPEDDTYFLQISAFDNNEDGIPDDSIGDYRLNLAVAPPPLAAQPPVEEIRPTANNDRFRAASQRTAIFNVLGNDSANDDQGFLEITDFTATTEKGGTVELDNQSRLRYTPNPDFGGVDTFTYTVANESGGFDQGTVEVNVNRPPEGASVQVELDVRSVPGKEDQLNDGLQIGEEFIVDVRFLDRVNSENPSQAVRSGYADLRFNPNQSQVVTDTDIDNDQITDGIIRYPEYPGGRKGTVRNAEGLVDEVGGFSISQDPPEAENRIFSLHLQAIGGGNTALFASEAGQQIGSAITLFDTFITDQRNQTNFPEIDIATVTNSETVESAFPVNLANNNVIEQGEISGVQGIIEAMQVNIDFQDLAGNSLEDVAVGEEFKIVLSAEDLRPDGQQLGVFSVFADVFYDTVLIDVTEAELVGDFASPVLELPTAVEQGSGEGLIDELGGTKENFNPVRSGSQTFAELTVTAKAPGQLDVSTNAPEGKTAKNTLFGVDVEVTEGTVYSEKRLDILGETEEGNPDLVITEFDAVVDHVLGGETEVNLTVENQGDGTSPGFQVEILYYTADDLGELEEEEPMVVKTLAFEELTESRSETAAVSLPVEVMLAEALEDDPSVFGETVPDEGFFESNNIDYLGVRLVNSESSGETTEEFTNNGVDGTEGVNVDDIAYFPWDVVNNNGDGVIAGEEDDLISDRQVTPVDANFVFENIGEVITDEVVESQQVGTEGLDLSRIDLDLDGAISPVDAVRVGNRVNYQLNSAINDDVVG</sequence>
<dbReference type="OrthoDB" id="518237at2"/>
<dbReference type="InterPro" id="IPR013783">
    <property type="entry name" value="Ig-like_fold"/>
</dbReference>
<dbReference type="Proteomes" id="UP000010482">
    <property type="component" value="Chromosome"/>
</dbReference>
<dbReference type="GO" id="GO:0005509">
    <property type="term" value="F:calcium ion binding"/>
    <property type="evidence" value="ECO:0007669"/>
    <property type="project" value="InterPro"/>
</dbReference>
<proteinExistence type="predicted"/>
<keyword evidence="3" id="KW-1185">Reference proteome</keyword>
<evidence type="ECO:0000313" key="2">
    <source>
        <dbReference type="EMBL" id="AFZ50797.1"/>
    </source>
</evidence>
<dbReference type="InterPro" id="IPR007280">
    <property type="entry name" value="Peptidase_C_arc/bac"/>
</dbReference>
<protein>
    <submittedName>
        <fullName evidence="2">Pre-peptidase</fullName>
    </submittedName>
</protein>
<dbReference type="SUPFAM" id="SSF49313">
    <property type="entry name" value="Cadherin-like"/>
    <property type="match status" value="2"/>
</dbReference>
<dbReference type="Pfam" id="PF17963">
    <property type="entry name" value="Big_9"/>
    <property type="match status" value="1"/>
</dbReference>
<dbReference type="KEGG" id="dsl:Dacsa_2171"/>
<name>K9YWB0_DACS8</name>
<accession>K9YWB0</accession>
<organism evidence="2 3">
    <name type="scientific">Dactylococcopsis salina (strain PCC 8305)</name>
    <name type="common">Myxobactron salinum</name>
    <dbReference type="NCBI Taxonomy" id="13035"/>
    <lineage>
        <taxon>Bacteria</taxon>
        <taxon>Bacillati</taxon>
        <taxon>Cyanobacteriota</taxon>
        <taxon>Cyanophyceae</taxon>
        <taxon>Nodosilineales</taxon>
        <taxon>Cymatolegaceae</taxon>
        <taxon>Dactylococcopsis</taxon>
    </lineage>
</organism>
<dbReference type="SUPFAM" id="SSF89260">
    <property type="entry name" value="Collagen-binding domain"/>
    <property type="match status" value="1"/>
</dbReference>
<gene>
    <name evidence="2" type="ORF">Dacsa_2171</name>
</gene>
<feature type="domain" description="Peptidase C-terminal archaeal/bacterial" evidence="1">
    <location>
        <begin position="754"/>
        <end position="824"/>
    </location>
</feature>
<dbReference type="EMBL" id="CP003944">
    <property type="protein sequence ID" value="AFZ50797.1"/>
    <property type="molecule type" value="Genomic_DNA"/>
</dbReference>
<dbReference type="HOGENOM" id="CLU_231695_0_0_3"/>
<dbReference type="eggNOG" id="COG2373">
    <property type="taxonomic scope" value="Bacteria"/>
</dbReference>
<dbReference type="Gene3D" id="2.60.40.10">
    <property type="entry name" value="Immunoglobulins"/>
    <property type="match status" value="2"/>
</dbReference>
<dbReference type="InterPro" id="IPR015919">
    <property type="entry name" value="Cadherin-like_sf"/>
</dbReference>
<dbReference type="RefSeq" id="WP_015229790.1">
    <property type="nucleotide sequence ID" value="NC_019780.1"/>
</dbReference>
<dbReference type="STRING" id="13035.Dacsa_2171"/>
<dbReference type="GO" id="GO:0016020">
    <property type="term" value="C:membrane"/>
    <property type="evidence" value="ECO:0007669"/>
    <property type="project" value="InterPro"/>
</dbReference>
<feature type="domain" description="Peptidase C-terminal archaeal/bacterial" evidence="1">
    <location>
        <begin position="1050"/>
        <end position="1118"/>
    </location>
</feature>
<evidence type="ECO:0000313" key="3">
    <source>
        <dbReference type="Proteomes" id="UP000010482"/>
    </source>
</evidence>
<reference evidence="2" key="1">
    <citation type="submission" date="2012-04" db="EMBL/GenBank/DDBJ databases">
        <title>Finished genome of Dactylococcopsis salina PCC 8305.</title>
        <authorList>
            <consortium name="US DOE Joint Genome Institute"/>
            <person name="Gugger M."/>
            <person name="Coursin T."/>
            <person name="Rippka R."/>
            <person name="Tandeau De Marsac N."/>
            <person name="Huntemann M."/>
            <person name="Wei C.-L."/>
            <person name="Han J."/>
            <person name="Detter J.C."/>
            <person name="Han C."/>
            <person name="Tapia R."/>
            <person name="Daligault H."/>
            <person name="Chen A."/>
            <person name="Krypides N."/>
            <person name="Mavromatis K."/>
            <person name="Markowitz V."/>
            <person name="Szeto E."/>
            <person name="Ivanova N."/>
            <person name="Ovchinnikova G."/>
            <person name="Pagani I."/>
            <person name="Pati A."/>
            <person name="Goodwin L."/>
            <person name="Peters L."/>
            <person name="Pitluck S."/>
            <person name="Woyke T."/>
            <person name="Kerfeld C."/>
        </authorList>
    </citation>
    <scope>NUCLEOTIDE SEQUENCE [LARGE SCALE GENOMIC DNA]</scope>
    <source>
        <strain evidence="2">PCC 8305</strain>
    </source>
</reference>
<feature type="domain" description="Peptidase C-terminal archaeal/bacterial" evidence="1">
    <location>
        <begin position="898"/>
        <end position="974"/>
    </location>
</feature>
<dbReference type="Gene3D" id="2.60.120.380">
    <property type="match status" value="5"/>
</dbReference>
<dbReference type="Gene3D" id="2.60.40.2810">
    <property type="match status" value="1"/>
</dbReference>
<dbReference type="PATRIC" id="fig|13035.3.peg.2464"/>